<evidence type="ECO:0000256" key="1">
    <source>
        <dbReference type="SAM" id="Phobius"/>
    </source>
</evidence>
<proteinExistence type="predicted"/>
<keyword evidence="1" id="KW-1133">Transmembrane helix</keyword>
<dbReference type="Proteomes" id="UP001589627">
    <property type="component" value="Unassembled WGS sequence"/>
</dbReference>
<dbReference type="RefSeq" id="WP_378209561.1">
    <property type="nucleotide sequence ID" value="NZ_JBHLZP010000309.1"/>
</dbReference>
<dbReference type="EMBL" id="JBHLZP010000309">
    <property type="protein sequence ID" value="MFB9836762.1"/>
    <property type="molecule type" value="Genomic_DNA"/>
</dbReference>
<evidence type="ECO:0000313" key="3">
    <source>
        <dbReference type="Proteomes" id="UP001589627"/>
    </source>
</evidence>
<protein>
    <recommendedName>
        <fullName evidence="4">DUF2530 domain-containing protein</fullName>
    </recommendedName>
</protein>
<feature type="transmembrane region" description="Helical" evidence="1">
    <location>
        <begin position="41"/>
        <end position="62"/>
    </location>
</feature>
<name>A0ABV5YS15_9ACTN</name>
<keyword evidence="3" id="KW-1185">Reference proteome</keyword>
<keyword evidence="1" id="KW-0472">Membrane</keyword>
<gene>
    <name evidence="2" type="ORF">ACFFNX_31765</name>
</gene>
<reference evidence="2 3" key="1">
    <citation type="submission" date="2024-09" db="EMBL/GenBank/DDBJ databases">
        <authorList>
            <person name="Sun Q."/>
            <person name="Mori K."/>
        </authorList>
    </citation>
    <scope>NUCLEOTIDE SEQUENCE [LARGE SCALE GENOMIC DNA]</scope>
    <source>
        <strain evidence="2 3">TBRC 0563</strain>
    </source>
</reference>
<comment type="caution">
    <text evidence="2">The sequence shown here is derived from an EMBL/GenBank/DDBJ whole genome shotgun (WGS) entry which is preliminary data.</text>
</comment>
<evidence type="ECO:0000313" key="2">
    <source>
        <dbReference type="EMBL" id="MFB9836762.1"/>
    </source>
</evidence>
<sequence>MIERLYGPARGWVMASWACSAVFFVLLAYDVFAGRLLAPPRWLVAAMAATLIVGAVTQYLALRRERRGRSRTSLR</sequence>
<organism evidence="2 3">
    <name type="scientific">Actinoallomurus acaciae</name>
    <dbReference type="NCBI Taxonomy" id="502577"/>
    <lineage>
        <taxon>Bacteria</taxon>
        <taxon>Bacillati</taxon>
        <taxon>Actinomycetota</taxon>
        <taxon>Actinomycetes</taxon>
        <taxon>Streptosporangiales</taxon>
        <taxon>Thermomonosporaceae</taxon>
        <taxon>Actinoallomurus</taxon>
    </lineage>
</organism>
<feature type="transmembrane region" description="Helical" evidence="1">
    <location>
        <begin position="12"/>
        <end position="29"/>
    </location>
</feature>
<keyword evidence="1" id="KW-0812">Transmembrane</keyword>
<evidence type="ECO:0008006" key="4">
    <source>
        <dbReference type="Google" id="ProtNLM"/>
    </source>
</evidence>
<accession>A0ABV5YS15</accession>